<comment type="caution">
    <text evidence="6">The sequence shown here is derived from an EMBL/GenBank/DDBJ whole genome shotgun (WGS) entry which is preliminary data.</text>
</comment>
<dbReference type="InParanoid" id="A0A5J5EZA9"/>
<evidence type="ECO:0000256" key="1">
    <source>
        <dbReference type="ARBA" id="ARBA00004370"/>
    </source>
</evidence>
<gene>
    <name evidence="6" type="ORF">FN846DRAFT_946132</name>
</gene>
<comment type="similarity">
    <text evidence="2">Belongs to the FUN14 family.</text>
</comment>
<dbReference type="GO" id="GO:0016020">
    <property type="term" value="C:membrane"/>
    <property type="evidence" value="ECO:0007669"/>
    <property type="project" value="UniProtKB-SubCell"/>
</dbReference>
<evidence type="ECO:0000313" key="7">
    <source>
        <dbReference type="Proteomes" id="UP000326924"/>
    </source>
</evidence>
<dbReference type="OrthoDB" id="3990500at2759"/>
<keyword evidence="5" id="KW-0472">Membrane</keyword>
<dbReference type="Proteomes" id="UP000326924">
    <property type="component" value="Unassembled WGS sequence"/>
</dbReference>
<comment type="subcellular location">
    <subcellularLocation>
        <location evidence="1">Membrane</location>
    </subcellularLocation>
</comment>
<keyword evidence="3" id="KW-0812">Transmembrane</keyword>
<dbReference type="AlphaFoldDB" id="A0A5J5EZA9"/>
<evidence type="ECO:0008006" key="8">
    <source>
        <dbReference type="Google" id="ProtNLM"/>
    </source>
</evidence>
<sequence length="188" mass="20906">MTSYKTLNPPPVNFQLTIFTAQAHKPSNSRRYQTIMAYRLFTPRILTPTVTLLAGGGLYHHHNRPLRCESVAPCFGFPFPFPWRKLPMAPPPRNRNGYDPTVYRQISTGSFVGVALGLCVARFGKSIAIVLGGILLIIEALARQGINLLPNGRITQWVQEVDLMKMVQKNTAFKVSFGAAFILTALYG</sequence>
<keyword evidence="7" id="KW-1185">Reference proteome</keyword>
<dbReference type="InterPro" id="IPR007014">
    <property type="entry name" value="FUN14"/>
</dbReference>
<evidence type="ECO:0000313" key="6">
    <source>
        <dbReference type="EMBL" id="KAA8908146.1"/>
    </source>
</evidence>
<name>A0A5J5EZA9_9PEZI</name>
<organism evidence="6 7">
    <name type="scientific">Sphaerosporella brunnea</name>
    <dbReference type="NCBI Taxonomy" id="1250544"/>
    <lineage>
        <taxon>Eukaryota</taxon>
        <taxon>Fungi</taxon>
        <taxon>Dikarya</taxon>
        <taxon>Ascomycota</taxon>
        <taxon>Pezizomycotina</taxon>
        <taxon>Pezizomycetes</taxon>
        <taxon>Pezizales</taxon>
        <taxon>Pyronemataceae</taxon>
        <taxon>Sphaerosporella</taxon>
    </lineage>
</organism>
<evidence type="ECO:0000256" key="5">
    <source>
        <dbReference type="ARBA" id="ARBA00023136"/>
    </source>
</evidence>
<keyword evidence="4" id="KW-1133">Transmembrane helix</keyword>
<dbReference type="Pfam" id="PF04930">
    <property type="entry name" value="FUN14"/>
    <property type="match status" value="1"/>
</dbReference>
<protein>
    <recommendedName>
        <fullName evidence="8">FUN14 family-domain-containing protein</fullName>
    </recommendedName>
</protein>
<accession>A0A5J5EZA9</accession>
<evidence type="ECO:0000256" key="2">
    <source>
        <dbReference type="ARBA" id="ARBA00009160"/>
    </source>
</evidence>
<proteinExistence type="inferred from homology"/>
<evidence type="ECO:0000256" key="4">
    <source>
        <dbReference type="ARBA" id="ARBA00022989"/>
    </source>
</evidence>
<evidence type="ECO:0000256" key="3">
    <source>
        <dbReference type="ARBA" id="ARBA00022692"/>
    </source>
</evidence>
<dbReference type="EMBL" id="VXIS01000071">
    <property type="protein sequence ID" value="KAA8908146.1"/>
    <property type="molecule type" value="Genomic_DNA"/>
</dbReference>
<reference evidence="6 7" key="1">
    <citation type="submission" date="2019-09" db="EMBL/GenBank/DDBJ databases">
        <title>Draft genome of the ectomycorrhizal ascomycete Sphaerosporella brunnea.</title>
        <authorList>
            <consortium name="DOE Joint Genome Institute"/>
            <person name="Benucci G.M."/>
            <person name="Marozzi G."/>
            <person name="Antonielli L."/>
            <person name="Sanchez S."/>
            <person name="Marco P."/>
            <person name="Wang X."/>
            <person name="Falini L.B."/>
            <person name="Barry K."/>
            <person name="Haridas S."/>
            <person name="Lipzen A."/>
            <person name="Labutti K."/>
            <person name="Grigoriev I.V."/>
            <person name="Murat C."/>
            <person name="Martin F."/>
            <person name="Albertini E."/>
            <person name="Donnini D."/>
            <person name="Bonito G."/>
        </authorList>
    </citation>
    <scope>NUCLEOTIDE SEQUENCE [LARGE SCALE GENOMIC DNA]</scope>
    <source>
        <strain evidence="6 7">Sb_GMNB300</strain>
    </source>
</reference>